<dbReference type="InterPro" id="IPR014984">
    <property type="entry name" value="HopJ"/>
</dbReference>
<dbReference type="Gene3D" id="3.20.160.10">
    <property type="entry name" value="vpa0580 domain like"/>
    <property type="match status" value="1"/>
</dbReference>
<reference evidence="1" key="1">
    <citation type="submission" date="2018-06" db="EMBL/GenBank/DDBJ databases">
        <authorList>
            <person name="Zhirakovskaya E."/>
        </authorList>
    </citation>
    <scope>NUCLEOTIDE SEQUENCE</scope>
</reference>
<dbReference type="AlphaFoldDB" id="A0A3B0X4V0"/>
<dbReference type="EMBL" id="UOFG01000007">
    <property type="protein sequence ID" value="VAW57937.1"/>
    <property type="molecule type" value="Genomic_DNA"/>
</dbReference>
<organism evidence="1">
    <name type="scientific">hydrothermal vent metagenome</name>
    <dbReference type="NCBI Taxonomy" id="652676"/>
    <lineage>
        <taxon>unclassified sequences</taxon>
        <taxon>metagenomes</taxon>
        <taxon>ecological metagenomes</taxon>
    </lineage>
</organism>
<dbReference type="Pfam" id="PF08888">
    <property type="entry name" value="HopJ"/>
    <property type="match status" value="1"/>
</dbReference>
<protein>
    <submittedName>
        <fullName evidence="1">Type III effector HopPmaJ</fullName>
    </submittedName>
</protein>
<proteinExistence type="predicted"/>
<evidence type="ECO:0000313" key="1">
    <source>
        <dbReference type="EMBL" id="VAW57937.1"/>
    </source>
</evidence>
<accession>A0A3B0X4V0</accession>
<gene>
    <name evidence="1" type="ORF">MNBD_GAMMA11-1428</name>
</gene>
<name>A0A3B0X4V0_9ZZZZ</name>
<sequence length="117" mass="13041">MNIAHYLNQLRKAPSSISFENTLSAIDSHYQFTATAFTNGALSNVANENNGSCKIFAFAQLQNLSEKQTLHCFGDYYRKDVLQNPNAENHPNIRSFIVSGWAGITFGRLALTINRAK</sequence>
<dbReference type="InterPro" id="IPR038604">
    <property type="entry name" value="HopJ_sf"/>
</dbReference>